<dbReference type="Pfam" id="PF13896">
    <property type="entry name" value="Glyco_transf_49"/>
    <property type="match status" value="1"/>
</dbReference>
<accession>A0A9N9QQA6</accession>
<keyword evidence="4" id="KW-1185">Reference proteome</keyword>
<keyword evidence="2" id="KW-0812">Transmembrane</keyword>
<keyword evidence="2" id="KW-0472">Membrane</keyword>
<protein>
    <recommendedName>
        <fullName evidence="5">N-acetyllactosaminide beta-1,3-N-acetylglucosaminyltransferase</fullName>
    </recommendedName>
</protein>
<feature type="compositionally biased region" description="Polar residues" evidence="1">
    <location>
        <begin position="62"/>
        <end position="74"/>
    </location>
</feature>
<dbReference type="AlphaFoldDB" id="A0A9N9QQA6"/>
<proteinExistence type="predicted"/>
<dbReference type="Proteomes" id="UP001152799">
    <property type="component" value="Chromosome 5"/>
</dbReference>
<feature type="compositionally biased region" description="Basic and acidic residues" evidence="1">
    <location>
        <begin position="92"/>
        <end position="101"/>
    </location>
</feature>
<dbReference type="PANTHER" id="PTHR47412">
    <property type="entry name" value="FI01434P-RELATED"/>
    <property type="match status" value="1"/>
</dbReference>
<evidence type="ECO:0000256" key="2">
    <source>
        <dbReference type="SAM" id="Phobius"/>
    </source>
</evidence>
<evidence type="ECO:0008006" key="5">
    <source>
        <dbReference type="Google" id="ProtNLM"/>
    </source>
</evidence>
<dbReference type="EMBL" id="OU892281">
    <property type="protein sequence ID" value="CAG9769597.1"/>
    <property type="molecule type" value="Genomic_DNA"/>
</dbReference>
<evidence type="ECO:0000256" key="1">
    <source>
        <dbReference type="SAM" id="MobiDB-lite"/>
    </source>
</evidence>
<keyword evidence="2" id="KW-1133">Transmembrane helix</keyword>
<gene>
    <name evidence="3" type="ORF">CEUTPL_LOCUS10103</name>
</gene>
<feature type="region of interest" description="Disordered" evidence="1">
    <location>
        <begin position="62"/>
        <end position="101"/>
    </location>
</feature>
<dbReference type="PANTHER" id="PTHR47412:SF1">
    <property type="entry name" value="FI01434P-RELATED"/>
    <property type="match status" value="1"/>
</dbReference>
<reference evidence="3" key="1">
    <citation type="submission" date="2022-01" db="EMBL/GenBank/DDBJ databases">
        <authorList>
            <person name="King R."/>
        </authorList>
    </citation>
    <scope>NUCLEOTIDE SEQUENCE</scope>
</reference>
<evidence type="ECO:0000313" key="3">
    <source>
        <dbReference type="EMBL" id="CAG9769597.1"/>
    </source>
</evidence>
<evidence type="ECO:0000313" key="4">
    <source>
        <dbReference type="Proteomes" id="UP001152799"/>
    </source>
</evidence>
<dbReference type="OrthoDB" id="9974378at2759"/>
<name>A0A9N9QQA6_9CUCU</name>
<feature type="transmembrane region" description="Helical" evidence="2">
    <location>
        <begin position="7"/>
        <end position="27"/>
    </location>
</feature>
<organism evidence="3 4">
    <name type="scientific">Ceutorhynchus assimilis</name>
    <name type="common">cabbage seed weevil</name>
    <dbReference type="NCBI Taxonomy" id="467358"/>
    <lineage>
        <taxon>Eukaryota</taxon>
        <taxon>Metazoa</taxon>
        <taxon>Ecdysozoa</taxon>
        <taxon>Arthropoda</taxon>
        <taxon>Hexapoda</taxon>
        <taxon>Insecta</taxon>
        <taxon>Pterygota</taxon>
        <taxon>Neoptera</taxon>
        <taxon>Endopterygota</taxon>
        <taxon>Coleoptera</taxon>
        <taxon>Polyphaga</taxon>
        <taxon>Cucujiformia</taxon>
        <taxon>Curculionidae</taxon>
        <taxon>Ceutorhynchinae</taxon>
        <taxon>Ceutorhynchus</taxon>
    </lineage>
</organism>
<sequence>MYNNRKSFIVKSLIILCLIYFAVHVIYSNGNIITELQLSGRSLASLDTQNIETAPLIQEASGVQITTSNSTKLQPSDPVVGEEKLPAPPPPERPKTEPTVSEKIKEITQCLDKPFVPKTQQRGDYWVLYNYIRAERTFKCEETVTYTTHADYSFMDNLVPLLERWRAPISIALHAPGTDFAYTLESIAHLRDCTSSLVRELVTFHIYFSTKHVPKEVPKHNVLDEPYNCSLTPPYLNVSSDQMYKAQKKLLYPVNVGRNVAREMAQTHFILPSDIELYPSPNISSKFLNLIATNTGPLQSKNPKVYPLHLFEVSANSQVPVTKTMLKDMLSNGTALPFHKNLCPGCHNIPKAKEWQLAPETKDLHVFHVGKRNGKFIHWEPIFIGTHSDPLYDERLSWEGKSDKMTQGYALCVLNYDFLILDNAFLVHKPGIKIYKKDSKRAMLAGKTNQLIKKIIFPELKVLYGVRKGCAV</sequence>